<feature type="region of interest" description="Disordered" evidence="3">
    <location>
        <begin position="75"/>
        <end position="111"/>
    </location>
</feature>
<dbReference type="SUPFAM" id="SSF56672">
    <property type="entry name" value="DNA/RNA polymerases"/>
    <property type="match status" value="1"/>
</dbReference>
<dbReference type="CDD" id="cd01647">
    <property type="entry name" value="RT_LTR"/>
    <property type="match status" value="1"/>
</dbReference>
<dbReference type="Gene3D" id="3.10.10.10">
    <property type="entry name" value="HIV Type 1 Reverse Transcriptase, subunit A, domain 1"/>
    <property type="match status" value="1"/>
</dbReference>
<dbReference type="Proteomes" id="UP001239994">
    <property type="component" value="Unassembled WGS sequence"/>
</dbReference>
<dbReference type="AlphaFoldDB" id="A0AAD8ZLT2"/>
<dbReference type="Gene3D" id="3.30.70.270">
    <property type="match status" value="1"/>
</dbReference>
<accession>A0AAD8ZLT2</accession>
<dbReference type="InterPro" id="IPR043128">
    <property type="entry name" value="Rev_trsase/Diguanyl_cyclase"/>
</dbReference>
<evidence type="ECO:0000313" key="5">
    <source>
        <dbReference type="EMBL" id="KAK1799820.1"/>
    </source>
</evidence>
<dbReference type="Pfam" id="PF00078">
    <property type="entry name" value="RVT_1"/>
    <property type="match status" value="1"/>
</dbReference>
<evidence type="ECO:0000259" key="4">
    <source>
        <dbReference type="Pfam" id="PF00078"/>
    </source>
</evidence>
<evidence type="ECO:0000313" key="6">
    <source>
        <dbReference type="Proteomes" id="UP001239994"/>
    </source>
</evidence>
<protein>
    <recommendedName>
        <fullName evidence="2">ribonuclease H</fullName>
        <ecNumber evidence="2">3.1.26.4</ecNumber>
    </recommendedName>
</protein>
<evidence type="ECO:0000256" key="2">
    <source>
        <dbReference type="ARBA" id="ARBA00012180"/>
    </source>
</evidence>
<name>A0AAD8ZLT2_9TELE</name>
<evidence type="ECO:0000256" key="1">
    <source>
        <dbReference type="ARBA" id="ARBA00010879"/>
    </source>
</evidence>
<dbReference type="InterPro" id="IPR043502">
    <property type="entry name" value="DNA/RNA_pol_sf"/>
</dbReference>
<reference evidence="5" key="1">
    <citation type="submission" date="2023-03" db="EMBL/GenBank/DDBJ databases">
        <title>Electrophorus voltai genome.</title>
        <authorList>
            <person name="Bian C."/>
        </authorList>
    </citation>
    <scope>NUCLEOTIDE SEQUENCE</scope>
    <source>
        <strain evidence="5">CB-2022</strain>
        <tissue evidence="5">Muscle</tissue>
    </source>
</reference>
<dbReference type="EMBL" id="JAROKS010000011">
    <property type="protein sequence ID" value="KAK1799820.1"/>
    <property type="molecule type" value="Genomic_DNA"/>
</dbReference>
<dbReference type="InterPro" id="IPR000477">
    <property type="entry name" value="RT_dom"/>
</dbReference>
<evidence type="ECO:0000256" key="3">
    <source>
        <dbReference type="SAM" id="MobiDB-lite"/>
    </source>
</evidence>
<comment type="similarity">
    <text evidence="1">Belongs to the beta type-B retroviral polymerase family. HERV class-II K(HML-2) pol subfamily.</text>
</comment>
<comment type="caution">
    <text evidence="5">The sequence shown here is derived from an EMBL/GenBank/DDBJ whole genome shotgun (WGS) entry which is preliminary data.</text>
</comment>
<dbReference type="EC" id="3.1.26.4" evidence="2"/>
<dbReference type="PANTHER" id="PTHR24559">
    <property type="entry name" value="TRANSPOSON TY3-I GAG-POL POLYPROTEIN"/>
    <property type="match status" value="1"/>
</dbReference>
<proteinExistence type="inferred from homology"/>
<sequence>MTSAFQVLQQGSIFTKLDLRSAYNLVSIREGDKWKTVFITPSGHYECLIMPFGLMNTPAVFQRYINEVLREAPDSVEDATQSAHVPVPTVEDSTQLAPAPVPVPSKVDPTRPDPVPVPDVRDAACLVTVPIIVDATCPDPVPVTSVRDAARPVPLPGCSSWLSCAPNGINIPLPVLVPVAMPVMYFVPVSVSVVLKILTSDFASVPVPISTAMPKTNVSPLLSSLVSVPAYCYSHATGPTFPILLLSLDLPQLLCLSIV</sequence>
<gene>
    <name evidence="5" type="ORF">P4O66_006349</name>
</gene>
<feature type="domain" description="Reverse transcriptase" evidence="4">
    <location>
        <begin position="8"/>
        <end position="74"/>
    </location>
</feature>
<dbReference type="InterPro" id="IPR053134">
    <property type="entry name" value="RNA-dir_DNA_polymerase"/>
</dbReference>
<dbReference type="GO" id="GO:0004523">
    <property type="term" value="F:RNA-DNA hybrid ribonuclease activity"/>
    <property type="evidence" value="ECO:0007669"/>
    <property type="project" value="UniProtKB-EC"/>
</dbReference>
<keyword evidence="6" id="KW-1185">Reference proteome</keyword>
<dbReference type="PANTHER" id="PTHR24559:SF440">
    <property type="entry name" value="RIBONUCLEASE H"/>
    <property type="match status" value="1"/>
</dbReference>
<organism evidence="5 6">
    <name type="scientific">Electrophorus voltai</name>
    <dbReference type="NCBI Taxonomy" id="2609070"/>
    <lineage>
        <taxon>Eukaryota</taxon>
        <taxon>Metazoa</taxon>
        <taxon>Chordata</taxon>
        <taxon>Craniata</taxon>
        <taxon>Vertebrata</taxon>
        <taxon>Euteleostomi</taxon>
        <taxon>Actinopterygii</taxon>
        <taxon>Neopterygii</taxon>
        <taxon>Teleostei</taxon>
        <taxon>Ostariophysi</taxon>
        <taxon>Gymnotiformes</taxon>
        <taxon>Gymnotoidei</taxon>
        <taxon>Gymnotidae</taxon>
        <taxon>Electrophorus</taxon>
    </lineage>
</organism>